<evidence type="ECO:0000256" key="1">
    <source>
        <dbReference type="ARBA" id="ARBA00022527"/>
    </source>
</evidence>
<name>A0ABW4AZ05_9GAMM</name>
<dbReference type="Pfam" id="PF13672">
    <property type="entry name" value="PP2C_2"/>
    <property type="match status" value="1"/>
</dbReference>
<keyword evidence="4 9" id="KW-0418">Kinase</keyword>
<dbReference type="InterPro" id="IPR000719">
    <property type="entry name" value="Prot_kinase_dom"/>
</dbReference>
<dbReference type="InterPro" id="IPR008271">
    <property type="entry name" value="Ser/Thr_kinase_AS"/>
</dbReference>
<dbReference type="CDD" id="cd14014">
    <property type="entry name" value="STKc_PknB_like"/>
    <property type="match status" value="1"/>
</dbReference>
<keyword evidence="3" id="KW-0547">Nucleotide-binding</keyword>
<evidence type="ECO:0000256" key="3">
    <source>
        <dbReference type="ARBA" id="ARBA00022741"/>
    </source>
</evidence>
<feature type="domain" description="Protein kinase" evidence="7">
    <location>
        <begin position="271"/>
        <end position="546"/>
    </location>
</feature>
<dbReference type="SUPFAM" id="SSF56112">
    <property type="entry name" value="Protein kinase-like (PK-like)"/>
    <property type="match status" value="1"/>
</dbReference>
<dbReference type="PROSITE" id="PS00108">
    <property type="entry name" value="PROTEIN_KINASE_ST"/>
    <property type="match status" value="1"/>
</dbReference>
<evidence type="ECO:0000256" key="5">
    <source>
        <dbReference type="ARBA" id="ARBA00022840"/>
    </source>
</evidence>
<dbReference type="Gene3D" id="3.60.40.10">
    <property type="entry name" value="PPM-type phosphatase domain"/>
    <property type="match status" value="1"/>
</dbReference>
<dbReference type="EMBL" id="JBHTMN010000004">
    <property type="protein sequence ID" value="MFD1382488.1"/>
    <property type="molecule type" value="Genomic_DNA"/>
</dbReference>
<feature type="domain" description="PPM-type phosphatase" evidence="8">
    <location>
        <begin position="8"/>
        <end position="238"/>
    </location>
</feature>
<evidence type="ECO:0000259" key="8">
    <source>
        <dbReference type="PROSITE" id="PS51746"/>
    </source>
</evidence>
<dbReference type="Pfam" id="PF00069">
    <property type="entry name" value="Pkinase"/>
    <property type="match status" value="1"/>
</dbReference>
<protein>
    <submittedName>
        <fullName evidence="9">Protein kinase</fullName>
    </submittedName>
</protein>
<dbReference type="SMART" id="SM00332">
    <property type="entry name" value="PP2Cc"/>
    <property type="match status" value="1"/>
</dbReference>
<feature type="transmembrane region" description="Helical" evidence="6">
    <location>
        <begin position="556"/>
        <end position="576"/>
    </location>
</feature>
<dbReference type="PROSITE" id="PS50011">
    <property type="entry name" value="PROTEIN_KINASE_DOM"/>
    <property type="match status" value="1"/>
</dbReference>
<dbReference type="CDD" id="cd00143">
    <property type="entry name" value="PP2Cc"/>
    <property type="match status" value="1"/>
</dbReference>
<dbReference type="SMART" id="SM00331">
    <property type="entry name" value="PP2C_SIG"/>
    <property type="match status" value="1"/>
</dbReference>
<accession>A0ABW4AZ05</accession>
<evidence type="ECO:0000313" key="10">
    <source>
        <dbReference type="Proteomes" id="UP001597059"/>
    </source>
</evidence>
<dbReference type="SMART" id="SM00220">
    <property type="entry name" value="S_TKc"/>
    <property type="match status" value="1"/>
</dbReference>
<keyword evidence="6" id="KW-1133">Transmembrane helix</keyword>
<reference evidence="10" key="1">
    <citation type="journal article" date="2019" name="Int. J. Syst. Evol. Microbiol.">
        <title>The Global Catalogue of Microorganisms (GCM) 10K type strain sequencing project: providing services to taxonomists for standard genome sequencing and annotation.</title>
        <authorList>
            <consortium name="The Broad Institute Genomics Platform"/>
            <consortium name="The Broad Institute Genome Sequencing Center for Infectious Disease"/>
            <person name="Wu L."/>
            <person name="Ma J."/>
        </authorList>
    </citation>
    <scope>NUCLEOTIDE SEQUENCE [LARGE SCALE GENOMIC DNA]</scope>
    <source>
        <strain evidence="10">JCM 30774</strain>
    </source>
</reference>
<dbReference type="Proteomes" id="UP001597059">
    <property type="component" value="Unassembled WGS sequence"/>
</dbReference>
<dbReference type="SUPFAM" id="SSF81606">
    <property type="entry name" value="PP2C-like"/>
    <property type="match status" value="1"/>
</dbReference>
<keyword evidence="6" id="KW-0812">Transmembrane</keyword>
<keyword evidence="6" id="KW-0472">Membrane</keyword>
<dbReference type="InterPro" id="IPR011009">
    <property type="entry name" value="Kinase-like_dom_sf"/>
</dbReference>
<keyword evidence="5" id="KW-0067">ATP-binding</keyword>
<evidence type="ECO:0000259" key="7">
    <source>
        <dbReference type="PROSITE" id="PS50011"/>
    </source>
</evidence>
<comment type="caution">
    <text evidence="9">The sequence shown here is derived from an EMBL/GenBank/DDBJ whole genome shotgun (WGS) entry which is preliminary data.</text>
</comment>
<evidence type="ECO:0000256" key="4">
    <source>
        <dbReference type="ARBA" id="ARBA00022777"/>
    </source>
</evidence>
<keyword evidence="2" id="KW-0808">Transferase</keyword>
<sequence>MSHTLNVKIGQFSSAGRKPINQDCHGTKIPETLLLNRKGLALAISDGISSSDVSHLASAAAVQGFLSDYFCTSQAWSVKTSAQRVLHALNTWLYAQSRHNRLTGNMDRGYVCTFSALILKSATGYIFHSGDTRIYRLQKDNWELLTTDHRYQTSSSQSYLTRALGMEPHVEFDHRSLPLRVGDLFVLATDGVYEYISEQDVKLTLEAEEDYDLAAQKLAELALERGSVDNLTIQLLEITSLPSMNEEEVLKQVEELPFPPELMPRTLFDGYEVLRQLYVSPRSHVYLVKDVATQQVAVLKTPSVDKKDDKHYLERFLLEEWIARRITSAHVIKPLEQQRRPTYLYVVSEYIEGITLAQWMRDNPKPSLDEVRNIAQQIARGLRAFHRLEMLHQDLKPENIMIDQHGTVKIIDFGSVYVAGLANTDLNQERLAILGTAQYTAPEYFLGQAVNASADVFSLGVIVYQMLTGRLPYGVEVIKTRTPKDQSRLRMQPINQLTEGPTVPNWVDEAIKKALSITPQKRYQDADEFIYDLKKPNRQLIEHSFQPLLHRNPVRFWQSTTAILGMICLMLIYWMVSH</sequence>
<dbReference type="Gene3D" id="1.10.510.10">
    <property type="entry name" value="Transferase(Phosphotransferase) domain 1"/>
    <property type="match status" value="1"/>
</dbReference>
<keyword evidence="1" id="KW-0723">Serine/threonine-protein kinase</keyword>
<dbReference type="RefSeq" id="WP_377365518.1">
    <property type="nucleotide sequence ID" value="NZ_JBHTMN010000004.1"/>
</dbReference>
<evidence type="ECO:0000256" key="2">
    <source>
        <dbReference type="ARBA" id="ARBA00022679"/>
    </source>
</evidence>
<evidence type="ECO:0000256" key="6">
    <source>
        <dbReference type="SAM" id="Phobius"/>
    </source>
</evidence>
<keyword evidence="10" id="KW-1185">Reference proteome</keyword>
<dbReference type="InterPro" id="IPR001932">
    <property type="entry name" value="PPM-type_phosphatase-like_dom"/>
</dbReference>
<dbReference type="PROSITE" id="PS51746">
    <property type="entry name" value="PPM_2"/>
    <property type="match status" value="1"/>
</dbReference>
<dbReference type="GO" id="GO:0016301">
    <property type="term" value="F:kinase activity"/>
    <property type="evidence" value="ECO:0007669"/>
    <property type="project" value="UniProtKB-KW"/>
</dbReference>
<gene>
    <name evidence="9" type="ORF">ACFQ45_03870</name>
</gene>
<proteinExistence type="predicted"/>
<organism evidence="9 10">
    <name type="scientific">Rhodanobacter aciditrophus</name>
    <dbReference type="NCBI Taxonomy" id="1623218"/>
    <lineage>
        <taxon>Bacteria</taxon>
        <taxon>Pseudomonadati</taxon>
        <taxon>Pseudomonadota</taxon>
        <taxon>Gammaproteobacteria</taxon>
        <taxon>Lysobacterales</taxon>
        <taxon>Rhodanobacteraceae</taxon>
        <taxon>Rhodanobacter</taxon>
    </lineage>
</organism>
<dbReference type="InterPro" id="IPR036457">
    <property type="entry name" value="PPM-type-like_dom_sf"/>
</dbReference>
<dbReference type="PANTHER" id="PTHR24351">
    <property type="entry name" value="RIBOSOMAL PROTEIN S6 KINASE"/>
    <property type="match status" value="1"/>
</dbReference>
<evidence type="ECO:0000313" key="9">
    <source>
        <dbReference type="EMBL" id="MFD1382488.1"/>
    </source>
</evidence>